<keyword evidence="1" id="KW-0472">Membrane</keyword>
<gene>
    <name evidence="2" type="ORF">SAMN05443637_110110</name>
</gene>
<dbReference type="AlphaFoldDB" id="A0A1M6UJ49"/>
<feature type="transmembrane region" description="Helical" evidence="1">
    <location>
        <begin position="175"/>
        <end position="193"/>
    </location>
</feature>
<evidence type="ECO:0000313" key="2">
    <source>
        <dbReference type="EMBL" id="SHK69264.1"/>
    </source>
</evidence>
<organism evidence="2 3">
    <name type="scientific">Pseudonocardia thermophila</name>
    <dbReference type="NCBI Taxonomy" id="1848"/>
    <lineage>
        <taxon>Bacteria</taxon>
        <taxon>Bacillati</taxon>
        <taxon>Actinomycetota</taxon>
        <taxon>Actinomycetes</taxon>
        <taxon>Pseudonocardiales</taxon>
        <taxon>Pseudonocardiaceae</taxon>
        <taxon>Pseudonocardia</taxon>
    </lineage>
</organism>
<keyword evidence="1" id="KW-1133">Transmembrane helix</keyword>
<dbReference type="STRING" id="1848.SAMN05443637_110110"/>
<evidence type="ECO:0000256" key="1">
    <source>
        <dbReference type="SAM" id="Phobius"/>
    </source>
</evidence>
<sequence>MADSSAVTVVLLKLVLAPALVVASTLAGRRWGPAVTGALVAFPITAGPVLLVTHVERGPGFTRSAAVAALLGLVALAAFGLVFARLGRLGWVRALTVSWVVVLAIDLVVALRPVPALPALAAALSGTVLALALMPPATAPGTAAPPPAWDLPARALATAALVITLTTAAELLGPLWTGALATFPTAASVIAAFTLAQGGPPASTAVLRGMVSGLFGFAGFCFAVAVLVDALGLLAFLAGVAVAAAVQLAVAALRRRRQPA</sequence>
<keyword evidence="3" id="KW-1185">Reference proteome</keyword>
<protein>
    <submittedName>
        <fullName evidence="2">Uncharacterized protein</fullName>
    </submittedName>
</protein>
<feature type="transmembrane region" description="Helical" evidence="1">
    <location>
        <begin position="65"/>
        <end position="84"/>
    </location>
</feature>
<feature type="transmembrane region" description="Helical" evidence="1">
    <location>
        <begin position="205"/>
        <end position="227"/>
    </location>
</feature>
<accession>A0A1M6UJ49</accession>
<feature type="transmembrane region" description="Helical" evidence="1">
    <location>
        <begin position="116"/>
        <end position="134"/>
    </location>
</feature>
<dbReference type="Proteomes" id="UP000184363">
    <property type="component" value="Unassembled WGS sequence"/>
</dbReference>
<name>A0A1M6UJ49_PSETH</name>
<feature type="transmembrane region" description="Helical" evidence="1">
    <location>
        <begin position="33"/>
        <end position="53"/>
    </location>
</feature>
<dbReference type="EMBL" id="FRAP01000010">
    <property type="protein sequence ID" value="SHK69264.1"/>
    <property type="molecule type" value="Genomic_DNA"/>
</dbReference>
<proteinExistence type="predicted"/>
<keyword evidence="1" id="KW-0812">Transmembrane</keyword>
<feature type="transmembrane region" description="Helical" evidence="1">
    <location>
        <begin position="90"/>
        <end position="109"/>
    </location>
</feature>
<evidence type="ECO:0000313" key="3">
    <source>
        <dbReference type="Proteomes" id="UP000184363"/>
    </source>
</evidence>
<feature type="transmembrane region" description="Helical" evidence="1">
    <location>
        <begin position="233"/>
        <end position="253"/>
    </location>
</feature>
<reference evidence="2 3" key="1">
    <citation type="submission" date="2016-11" db="EMBL/GenBank/DDBJ databases">
        <authorList>
            <person name="Jaros S."/>
            <person name="Januszkiewicz K."/>
            <person name="Wedrychowicz H."/>
        </authorList>
    </citation>
    <scope>NUCLEOTIDE SEQUENCE [LARGE SCALE GENOMIC DNA]</scope>
    <source>
        <strain evidence="2 3">DSM 43832</strain>
    </source>
</reference>